<dbReference type="RefSeq" id="WP_377612517.1">
    <property type="nucleotide sequence ID" value="NZ_JBHUPA010000016.1"/>
</dbReference>
<evidence type="ECO:0000313" key="6">
    <source>
        <dbReference type="Proteomes" id="UP001597560"/>
    </source>
</evidence>
<dbReference type="CDD" id="cd06848">
    <property type="entry name" value="GCS_H"/>
    <property type="match status" value="1"/>
</dbReference>
<dbReference type="PANTHER" id="PTHR11715:SF3">
    <property type="entry name" value="GLYCINE CLEAVAGE SYSTEM H PROTEIN-RELATED"/>
    <property type="match status" value="1"/>
</dbReference>
<keyword evidence="2 3" id="KW-0450">Lipoyl</keyword>
<dbReference type="Gene3D" id="2.40.50.100">
    <property type="match status" value="1"/>
</dbReference>
<evidence type="ECO:0000256" key="3">
    <source>
        <dbReference type="HAMAP-Rule" id="MF_00272"/>
    </source>
</evidence>
<dbReference type="InterPro" id="IPR017453">
    <property type="entry name" value="GCV_H_sub"/>
</dbReference>
<dbReference type="PROSITE" id="PS00189">
    <property type="entry name" value="LIPOYL"/>
    <property type="match status" value="1"/>
</dbReference>
<dbReference type="PROSITE" id="PS50968">
    <property type="entry name" value="BIOTINYL_LIPOYL"/>
    <property type="match status" value="1"/>
</dbReference>
<evidence type="ECO:0000313" key="5">
    <source>
        <dbReference type="EMBL" id="MFD2964340.1"/>
    </source>
</evidence>
<comment type="cofactor">
    <cofactor evidence="3">
        <name>(R)-lipoate</name>
        <dbReference type="ChEBI" id="CHEBI:83088"/>
    </cofactor>
    <text evidence="3">Binds 1 lipoyl cofactor covalently.</text>
</comment>
<dbReference type="InterPro" id="IPR000089">
    <property type="entry name" value="Biotin_lipoyl"/>
</dbReference>
<dbReference type="Proteomes" id="UP001597560">
    <property type="component" value="Unassembled WGS sequence"/>
</dbReference>
<comment type="similarity">
    <text evidence="1 3">Belongs to the GcvH family.</text>
</comment>
<proteinExistence type="inferred from homology"/>
<dbReference type="NCBIfam" id="TIGR00527">
    <property type="entry name" value="gcvH"/>
    <property type="match status" value="1"/>
</dbReference>
<dbReference type="NCBIfam" id="NF002270">
    <property type="entry name" value="PRK01202.1"/>
    <property type="match status" value="1"/>
</dbReference>
<dbReference type="PANTHER" id="PTHR11715">
    <property type="entry name" value="GLYCINE CLEAVAGE SYSTEM H PROTEIN"/>
    <property type="match status" value="1"/>
</dbReference>
<comment type="function">
    <text evidence="3">The glycine cleavage system catalyzes the degradation of glycine. The H protein shuttles the methylamine group of glycine from the P protein to the T protein.</text>
</comment>
<dbReference type="InterPro" id="IPR002930">
    <property type="entry name" value="GCV_H"/>
</dbReference>
<protein>
    <recommendedName>
        <fullName evidence="3">Glycine cleavage system H protein</fullName>
    </recommendedName>
</protein>
<dbReference type="HAMAP" id="MF_00272">
    <property type="entry name" value="GcvH"/>
    <property type="match status" value="1"/>
</dbReference>
<accession>A0ABW6B6S7</accession>
<evidence type="ECO:0000256" key="2">
    <source>
        <dbReference type="ARBA" id="ARBA00022823"/>
    </source>
</evidence>
<dbReference type="InterPro" id="IPR033753">
    <property type="entry name" value="GCV_H/Fam206"/>
</dbReference>
<dbReference type="InterPro" id="IPR011053">
    <property type="entry name" value="Single_hybrid_motif"/>
</dbReference>
<evidence type="ECO:0000256" key="1">
    <source>
        <dbReference type="ARBA" id="ARBA00009249"/>
    </source>
</evidence>
<dbReference type="EMBL" id="JBHUPA010000016">
    <property type="protein sequence ID" value="MFD2964340.1"/>
    <property type="molecule type" value="Genomic_DNA"/>
</dbReference>
<evidence type="ECO:0000259" key="4">
    <source>
        <dbReference type="PROSITE" id="PS50968"/>
    </source>
</evidence>
<dbReference type="InterPro" id="IPR003016">
    <property type="entry name" value="2-oxoA_DH_lipoyl-BS"/>
</dbReference>
<comment type="caution">
    <text evidence="5">The sequence shown here is derived from an EMBL/GenBank/DDBJ whole genome shotgun (WGS) entry which is preliminary data.</text>
</comment>
<dbReference type="SUPFAM" id="SSF51230">
    <property type="entry name" value="Single hybrid motif"/>
    <property type="match status" value="1"/>
</dbReference>
<feature type="domain" description="Lipoyl-binding" evidence="4">
    <location>
        <begin position="22"/>
        <end position="104"/>
    </location>
</feature>
<gene>
    <name evidence="3 5" type="primary">gcvH</name>
    <name evidence="5" type="ORF">ACFS6J_21245</name>
</gene>
<keyword evidence="6" id="KW-1185">Reference proteome</keyword>
<reference evidence="6" key="1">
    <citation type="journal article" date="2019" name="Int. J. Syst. Evol. Microbiol.">
        <title>The Global Catalogue of Microorganisms (GCM) 10K type strain sequencing project: providing services to taxonomists for standard genome sequencing and annotation.</title>
        <authorList>
            <consortium name="The Broad Institute Genomics Platform"/>
            <consortium name="The Broad Institute Genome Sequencing Center for Infectious Disease"/>
            <person name="Wu L."/>
            <person name="Ma J."/>
        </authorList>
    </citation>
    <scope>NUCLEOTIDE SEQUENCE [LARGE SCALE GENOMIC DNA]</scope>
    <source>
        <strain evidence="6">KCTC 23098</strain>
    </source>
</reference>
<comment type="subunit">
    <text evidence="3">The glycine cleavage system is composed of four proteins: P, T, L and H.</text>
</comment>
<sequence>MKNPENNLYSKEHTWLKIEGETALVGITFFAQSELGEIVYVDLPKPGTSFKQDEEFGSVEALKTTSDLFMPISGEIIETNEELNKNPEWINTDPFGQGWMVKIKISQPSEAENLLSADSYREMVGM</sequence>
<dbReference type="Pfam" id="PF01597">
    <property type="entry name" value="GCV_H"/>
    <property type="match status" value="1"/>
</dbReference>
<organism evidence="5 6">
    <name type="scientific">Olivibacter jilunii</name>
    <dbReference type="NCBI Taxonomy" id="985016"/>
    <lineage>
        <taxon>Bacteria</taxon>
        <taxon>Pseudomonadati</taxon>
        <taxon>Bacteroidota</taxon>
        <taxon>Sphingobacteriia</taxon>
        <taxon>Sphingobacteriales</taxon>
        <taxon>Sphingobacteriaceae</taxon>
        <taxon>Olivibacter</taxon>
    </lineage>
</organism>
<feature type="modified residue" description="N6-lipoyllysine" evidence="3">
    <location>
        <position position="63"/>
    </location>
</feature>
<name>A0ABW6B6S7_9SPHI</name>